<dbReference type="Pfam" id="PF00133">
    <property type="entry name" value="tRNA-synt_1"/>
    <property type="match status" value="1"/>
</dbReference>
<evidence type="ECO:0000313" key="7">
    <source>
        <dbReference type="EMBL" id="OMO98712.1"/>
    </source>
</evidence>
<dbReference type="InterPro" id="IPR002300">
    <property type="entry name" value="aa-tRNA-synth_Ia"/>
</dbReference>
<keyword evidence="4" id="KW-0648">Protein biosynthesis</keyword>
<keyword evidence="1" id="KW-0436">Ligase</keyword>
<dbReference type="GO" id="GO:0002161">
    <property type="term" value="F:aminoacyl-tRNA deacylase activity"/>
    <property type="evidence" value="ECO:0007669"/>
    <property type="project" value="InterPro"/>
</dbReference>
<dbReference type="OrthoDB" id="1716592at2759"/>
<feature type="domain" description="Aminoacyl-tRNA synthetase class Ia" evidence="6">
    <location>
        <begin position="1"/>
        <end position="262"/>
    </location>
</feature>
<dbReference type="EMBL" id="AWWV01007030">
    <property type="protein sequence ID" value="OMO98712.1"/>
    <property type="molecule type" value="Genomic_DNA"/>
</dbReference>
<dbReference type="InterPro" id="IPR023586">
    <property type="entry name" value="Ile-tRNA-ligase_type2"/>
</dbReference>
<organism evidence="7 8">
    <name type="scientific">Corchorus capsularis</name>
    <name type="common">Jute</name>
    <dbReference type="NCBI Taxonomy" id="210143"/>
    <lineage>
        <taxon>Eukaryota</taxon>
        <taxon>Viridiplantae</taxon>
        <taxon>Streptophyta</taxon>
        <taxon>Embryophyta</taxon>
        <taxon>Tracheophyta</taxon>
        <taxon>Spermatophyta</taxon>
        <taxon>Magnoliopsida</taxon>
        <taxon>eudicotyledons</taxon>
        <taxon>Gunneridae</taxon>
        <taxon>Pentapetalae</taxon>
        <taxon>rosids</taxon>
        <taxon>malvids</taxon>
        <taxon>Malvales</taxon>
        <taxon>Malvaceae</taxon>
        <taxon>Grewioideae</taxon>
        <taxon>Apeibeae</taxon>
        <taxon>Corchorus</taxon>
    </lineage>
</organism>
<evidence type="ECO:0000259" key="6">
    <source>
        <dbReference type="Pfam" id="PF00133"/>
    </source>
</evidence>
<comment type="caution">
    <text evidence="7">The sequence shown here is derived from an EMBL/GenBank/DDBJ whole genome shotgun (WGS) entry which is preliminary data.</text>
</comment>
<accession>A0A1R3JUZ3</accession>
<dbReference type="PANTHER" id="PTHR42780">
    <property type="entry name" value="SOLEUCYL-TRNA SYNTHETASE"/>
    <property type="match status" value="1"/>
</dbReference>
<keyword evidence="8" id="KW-1185">Reference proteome</keyword>
<dbReference type="GO" id="GO:0004822">
    <property type="term" value="F:isoleucine-tRNA ligase activity"/>
    <property type="evidence" value="ECO:0007669"/>
    <property type="project" value="InterPro"/>
</dbReference>
<dbReference type="GO" id="GO:0005524">
    <property type="term" value="F:ATP binding"/>
    <property type="evidence" value="ECO:0007669"/>
    <property type="project" value="UniProtKB-KW"/>
</dbReference>
<dbReference type="GO" id="GO:0006428">
    <property type="term" value="P:isoleucyl-tRNA aminoacylation"/>
    <property type="evidence" value="ECO:0007669"/>
    <property type="project" value="TreeGrafter"/>
</dbReference>
<gene>
    <name evidence="7" type="ORF">CCACVL1_04095</name>
</gene>
<sequence length="374" mass="42704">MESVWWVFSQLHQKGLIYKGFKVMPYSTGCKTPLSNFEAGENYKLLPDPEIMVAFPIVGDPDIAAFVAWTTTPWPLPSNLAFCVNANFVYLKFASSKDLIYLYPVPFGRKEIQLVNVICYTMYENLTVVVDDDGCFTGKITDFSGRYVKDAVKAKGSLVKLGTFTHSYPLYWRSDTPLIYRSVPSWFARVEQLKEQLLENNKQTYWVPDYVKDKRFHSWLENARDWAISQGRFWGAPVPVWTSEDGEEVVVMDSVETLERLSGAKENGGQPDNKWPTTISRKTQLVVDAVKLSIDKGFQPAEINTLAKRGARRKKWNRVPFENRLGEEQSGGKLGFEMSYATNMFLFNLLFTHQGLLELTSCNYVSKGDFMMGL</sequence>
<evidence type="ECO:0000313" key="8">
    <source>
        <dbReference type="Proteomes" id="UP000188268"/>
    </source>
</evidence>
<dbReference type="Proteomes" id="UP000188268">
    <property type="component" value="Unassembled WGS sequence"/>
</dbReference>
<keyword evidence="5 7" id="KW-0030">Aminoacyl-tRNA synthetase</keyword>
<protein>
    <submittedName>
        <fullName evidence="7">Aminoacyl-tRNA synthetase, class Ia</fullName>
    </submittedName>
</protein>
<dbReference type="Gramene" id="OMO98712">
    <property type="protein sequence ID" value="OMO98712"/>
    <property type="gene ID" value="CCACVL1_04095"/>
</dbReference>
<dbReference type="PANTHER" id="PTHR42780:SF1">
    <property type="entry name" value="ISOLEUCINE--TRNA LIGASE, CYTOPLASMIC"/>
    <property type="match status" value="1"/>
</dbReference>
<keyword evidence="3" id="KW-0067">ATP-binding</keyword>
<dbReference type="STRING" id="210143.A0A1R3JUZ3"/>
<dbReference type="SUPFAM" id="SSF50677">
    <property type="entry name" value="ValRS/IleRS/LeuRS editing domain"/>
    <property type="match status" value="1"/>
</dbReference>
<evidence type="ECO:0000256" key="2">
    <source>
        <dbReference type="ARBA" id="ARBA00022741"/>
    </source>
</evidence>
<dbReference type="Gene3D" id="3.40.50.620">
    <property type="entry name" value="HUPs"/>
    <property type="match status" value="2"/>
</dbReference>
<evidence type="ECO:0000256" key="1">
    <source>
        <dbReference type="ARBA" id="ARBA00022598"/>
    </source>
</evidence>
<evidence type="ECO:0000256" key="4">
    <source>
        <dbReference type="ARBA" id="ARBA00022917"/>
    </source>
</evidence>
<dbReference type="InterPro" id="IPR009008">
    <property type="entry name" value="Val/Leu/Ile-tRNA-synth_edit"/>
</dbReference>
<reference evidence="7 8" key="1">
    <citation type="submission" date="2013-09" db="EMBL/GenBank/DDBJ databases">
        <title>Corchorus capsularis genome sequencing.</title>
        <authorList>
            <person name="Alam M."/>
            <person name="Haque M.S."/>
            <person name="Islam M.S."/>
            <person name="Emdad E.M."/>
            <person name="Islam M.M."/>
            <person name="Ahmed B."/>
            <person name="Halim A."/>
            <person name="Hossen Q.M.M."/>
            <person name="Hossain M.Z."/>
            <person name="Ahmed R."/>
            <person name="Khan M.M."/>
            <person name="Islam R."/>
            <person name="Rashid M.M."/>
            <person name="Khan S.A."/>
            <person name="Rahman M.S."/>
            <person name="Alam M."/>
        </authorList>
    </citation>
    <scope>NUCLEOTIDE SEQUENCE [LARGE SCALE GENOMIC DNA]</scope>
    <source>
        <strain evidence="8">cv. CVL-1</strain>
        <tissue evidence="7">Whole seedling</tissue>
    </source>
</reference>
<evidence type="ECO:0000256" key="5">
    <source>
        <dbReference type="ARBA" id="ARBA00023146"/>
    </source>
</evidence>
<name>A0A1R3JUZ3_COCAP</name>
<keyword evidence="2" id="KW-0547">Nucleotide-binding</keyword>
<proteinExistence type="predicted"/>
<dbReference type="SUPFAM" id="SSF52374">
    <property type="entry name" value="Nucleotidylyl transferase"/>
    <property type="match status" value="1"/>
</dbReference>
<dbReference type="AlphaFoldDB" id="A0A1R3JUZ3"/>
<dbReference type="InterPro" id="IPR014729">
    <property type="entry name" value="Rossmann-like_a/b/a_fold"/>
</dbReference>
<evidence type="ECO:0000256" key="3">
    <source>
        <dbReference type="ARBA" id="ARBA00022840"/>
    </source>
</evidence>